<evidence type="ECO:0000313" key="14">
    <source>
        <dbReference type="Proteomes" id="UP000093281"/>
    </source>
</evidence>
<dbReference type="Gene3D" id="3.20.20.80">
    <property type="entry name" value="Glycosidases"/>
    <property type="match status" value="1"/>
</dbReference>
<evidence type="ECO:0000313" key="13">
    <source>
        <dbReference type="EMBL" id="OCL97924.1"/>
    </source>
</evidence>
<comment type="caution">
    <text evidence="13">The sequence shown here is derived from an EMBL/GenBank/DDBJ whole genome shotgun (WGS) entry which is preliminary data.</text>
</comment>
<keyword evidence="12" id="KW-1133">Transmembrane helix</keyword>
<evidence type="ECO:0000256" key="5">
    <source>
        <dbReference type="ARBA" id="ARBA00023180"/>
    </source>
</evidence>
<dbReference type="GO" id="GO:0000272">
    <property type="term" value="P:polysaccharide catabolic process"/>
    <property type="evidence" value="ECO:0007669"/>
    <property type="project" value="UniProtKB-KW"/>
</dbReference>
<feature type="transmembrane region" description="Helical" evidence="12">
    <location>
        <begin position="345"/>
        <end position="364"/>
    </location>
</feature>
<evidence type="ECO:0000256" key="12">
    <source>
        <dbReference type="SAM" id="Phobius"/>
    </source>
</evidence>
<dbReference type="AlphaFoldDB" id="A0A1C0B5E1"/>
<evidence type="ECO:0000256" key="1">
    <source>
        <dbReference type="ARBA" id="ARBA00004236"/>
    </source>
</evidence>
<dbReference type="GO" id="GO:0005886">
    <property type="term" value="C:plasma membrane"/>
    <property type="evidence" value="ECO:0007669"/>
    <property type="project" value="UniProtKB-SubCell"/>
</dbReference>
<protein>
    <recommendedName>
        <fullName evidence="11">Endo-1,3-beta-glucanase btgC</fullName>
    </recommendedName>
    <alternativeName>
        <fullName evidence="10">Laminarinase btgC</fullName>
    </alternativeName>
</protein>
<reference evidence="14" key="1">
    <citation type="submission" date="2015-05" db="EMBL/GenBank/DDBJ databases">
        <authorList>
            <person name="Rovetto F."/>
            <person name="Cocolin L."/>
            <person name="Illeghems K."/>
            <person name="Van Nieuwerburgh F."/>
            <person name="Houf K."/>
        </authorList>
    </citation>
    <scope>NUCLEOTIDE SEQUENCE [LARGE SCALE GENOMIC DNA]</scope>
    <source>
        <strain evidence="14">DU22</strain>
    </source>
</reference>
<feature type="transmembrane region" description="Helical" evidence="12">
    <location>
        <begin position="409"/>
        <end position="427"/>
    </location>
</feature>
<keyword evidence="7" id="KW-0961">Cell wall biogenesis/degradation</keyword>
<keyword evidence="8" id="KW-0624">Polysaccharide degradation</keyword>
<evidence type="ECO:0000256" key="8">
    <source>
        <dbReference type="ARBA" id="ARBA00023326"/>
    </source>
</evidence>
<dbReference type="SUPFAM" id="SSF51445">
    <property type="entry name" value="(Trans)glycosidases"/>
    <property type="match status" value="1"/>
</dbReference>
<dbReference type="OrthoDB" id="9806824at2"/>
<feature type="transmembrane region" description="Helical" evidence="12">
    <location>
        <begin position="462"/>
        <end position="480"/>
    </location>
</feature>
<evidence type="ECO:0000256" key="7">
    <source>
        <dbReference type="ARBA" id="ARBA00023316"/>
    </source>
</evidence>
<feature type="transmembrane region" description="Helical" evidence="12">
    <location>
        <begin position="376"/>
        <end position="397"/>
    </location>
</feature>
<keyword evidence="3" id="KW-0378">Hydrolase</keyword>
<dbReference type="EMBL" id="LCUJ01000008">
    <property type="protein sequence ID" value="OCL97924.1"/>
    <property type="molecule type" value="Genomic_DNA"/>
</dbReference>
<evidence type="ECO:0000256" key="6">
    <source>
        <dbReference type="ARBA" id="ARBA00023277"/>
    </source>
</evidence>
<evidence type="ECO:0000256" key="11">
    <source>
        <dbReference type="ARBA" id="ARBA00043078"/>
    </source>
</evidence>
<dbReference type="PATRIC" id="fig|544718.43.peg.1611"/>
<dbReference type="InterPro" id="IPR050732">
    <property type="entry name" value="Beta-glucan_modifiers"/>
</dbReference>
<feature type="transmembrane region" description="Helical" evidence="12">
    <location>
        <begin position="433"/>
        <end position="450"/>
    </location>
</feature>
<dbReference type="RefSeq" id="WP_066184700.1">
    <property type="nucleotide sequence ID" value="NZ_LCUJ01000008.1"/>
</dbReference>
<accession>A0A1C0B5E1</accession>
<feature type="transmembrane region" description="Helical" evidence="12">
    <location>
        <begin position="558"/>
        <end position="582"/>
    </location>
</feature>
<dbReference type="Proteomes" id="UP000093281">
    <property type="component" value="Unassembled WGS sequence"/>
</dbReference>
<comment type="function">
    <text evidence="9">Glucanases play a role in cell expansion during growth, in cell-cell fusion during mating, and in spore release during sporulation. This enzyme may be involved in beta-glucan degradation. Active on laminarin and lichenan.</text>
</comment>
<dbReference type="GO" id="GO:0016787">
    <property type="term" value="F:hydrolase activity"/>
    <property type="evidence" value="ECO:0007669"/>
    <property type="project" value="UniProtKB-KW"/>
</dbReference>
<feature type="transmembrane region" description="Helical" evidence="12">
    <location>
        <begin position="314"/>
        <end position="333"/>
    </location>
</feature>
<dbReference type="STRING" id="544718.AAX25_01646"/>
<keyword evidence="5" id="KW-0325">Glycoprotein</keyword>
<dbReference type="PANTHER" id="PTHR16631:SF17">
    <property type="entry name" value="GLUCAN ENDO-1,3-BETA-GLUCOSIDASE BTGC"/>
    <property type="match status" value="1"/>
</dbReference>
<keyword evidence="6" id="KW-0119">Carbohydrate metabolism</keyword>
<name>A0A1C0B5E1_9BACT</name>
<keyword evidence="4 12" id="KW-0472">Membrane</keyword>
<evidence type="ECO:0000256" key="3">
    <source>
        <dbReference type="ARBA" id="ARBA00022801"/>
    </source>
</evidence>
<feature type="transmembrane region" description="Helical" evidence="12">
    <location>
        <begin position="486"/>
        <end position="505"/>
    </location>
</feature>
<keyword evidence="12" id="KW-0812">Transmembrane</keyword>
<gene>
    <name evidence="13" type="ORF">AAX29_01780</name>
</gene>
<dbReference type="GO" id="GO:0071555">
    <property type="term" value="P:cell wall organization"/>
    <property type="evidence" value="ECO:0007669"/>
    <property type="project" value="UniProtKB-KW"/>
</dbReference>
<evidence type="ECO:0000256" key="4">
    <source>
        <dbReference type="ARBA" id="ARBA00023136"/>
    </source>
</evidence>
<dbReference type="PANTHER" id="PTHR16631">
    <property type="entry name" value="GLUCAN 1,3-BETA-GLUCOSIDASE"/>
    <property type="match status" value="1"/>
</dbReference>
<proteinExistence type="predicted"/>
<feature type="transmembrane region" description="Helical" evidence="12">
    <location>
        <begin position="589"/>
        <end position="616"/>
    </location>
</feature>
<keyword evidence="2" id="KW-1003">Cell membrane</keyword>
<comment type="subcellular location">
    <subcellularLocation>
        <location evidence="1">Cell membrane</location>
    </subcellularLocation>
</comment>
<evidence type="ECO:0000256" key="10">
    <source>
        <dbReference type="ARBA" id="ARBA00042373"/>
    </source>
</evidence>
<dbReference type="InterPro" id="IPR017853">
    <property type="entry name" value="GH"/>
</dbReference>
<feature type="transmembrane region" description="Helical" evidence="12">
    <location>
        <begin position="517"/>
        <end position="535"/>
    </location>
</feature>
<evidence type="ECO:0000256" key="9">
    <source>
        <dbReference type="ARBA" id="ARBA00037649"/>
    </source>
</evidence>
<organism evidence="13 14">
    <name type="scientific">Aliarcobacter thereius</name>
    <dbReference type="NCBI Taxonomy" id="544718"/>
    <lineage>
        <taxon>Bacteria</taxon>
        <taxon>Pseudomonadati</taxon>
        <taxon>Campylobacterota</taxon>
        <taxon>Epsilonproteobacteria</taxon>
        <taxon>Campylobacterales</taxon>
        <taxon>Arcobacteraceae</taxon>
        <taxon>Aliarcobacter</taxon>
    </lineage>
</organism>
<sequence length="627" mass="74214">MNYFKSTLTIFSLVLIIFFWQSLEKYFSIDENITKIEEVSCLSYAPYNKNESPFLFDKGMILKEKNIKNDLILLQKYTSCIRTYSTVGQELVFKVANDLNMKIHAGIWIGKEEKQAKAEINTLKELKNLYPNTIKSIIVGNEVLLRRDASKEQLISYLKEVKNIFPEYKVTYADVWEFWLKNKELKDYVDFITIHILPYWEDEPKNIKDAIEHVKDVRLHVEDELNSSNILIGETGWPSNGRVRKEAFASRVNQAEYIRGFIQLANSYSWDYNIIEAIDQAWKRSNEGAVGGYWGVFDEDRKDKNVFNSYVSDFPNYLSLTFLNLILFFYIMYKFVSKESSLKNYIKITIFNLICSILIVFQIDQYFHTVRNFYEFLWALILIALALYSYIFIIYNKSLDNNYKTLPKITFYLFLSILFIISSKLAFNGRYENFEIFVLYILLISFIYNYSNKLDRLKLASFDKIVSLFLLFNTIFIFYNEGIKNIFSQSIFLINLSLVVFLFFASKVKLKDLIKPLLYLFSFMFIALLFKYFILYNESLGFYCQNNSKNLLCNSVGYIWYMLYFNYLGVFSLTLALLYYLFSYKFILIIALFVTLISLTLTNIFLASIAFLIIIYRFSSKYNELRK</sequence>
<evidence type="ECO:0000256" key="2">
    <source>
        <dbReference type="ARBA" id="ARBA00022475"/>
    </source>
</evidence>